<dbReference type="PROSITE" id="PS50088">
    <property type="entry name" value="ANK_REPEAT"/>
    <property type="match status" value="4"/>
</dbReference>
<organism evidence="10">
    <name type="scientific">Condorpox virus</name>
    <dbReference type="NCBI Taxonomy" id="3049970"/>
    <lineage>
        <taxon>Viruses</taxon>
        <taxon>Varidnaviria</taxon>
        <taxon>Bamfordvirae</taxon>
        <taxon>Nucleocytoviricota</taxon>
        <taxon>Pokkesviricetes</taxon>
        <taxon>Chitovirales</taxon>
        <taxon>Poxviridae</taxon>
        <taxon>Chordopoxvirinae</taxon>
        <taxon>Avipoxvirus</taxon>
    </lineage>
</organism>
<dbReference type="Pfam" id="PF12796">
    <property type="entry name" value="Ank_2"/>
    <property type="match status" value="1"/>
</dbReference>
<feature type="repeat" description="ANK" evidence="8">
    <location>
        <begin position="384"/>
        <end position="416"/>
    </location>
</feature>
<dbReference type="SMART" id="SM00248">
    <property type="entry name" value="ANK"/>
    <property type="match status" value="8"/>
</dbReference>
<evidence type="ECO:0000256" key="5">
    <source>
        <dbReference type="ARBA" id="ARBA00023065"/>
    </source>
</evidence>
<reference evidence="10" key="1">
    <citation type="submission" date="2023-04" db="EMBL/GenBank/DDBJ databases">
        <title>Genomic characterization of avipoxvirus isolates from Andean condor (Vultur gryphus).</title>
        <authorList>
            <person name="Butt S.L."/>
            <person name="Do Nascimento G.M."/>
            <person name="Tripathy D.N."/>
            <person name="Diel D.G."/>
        </authorList>
    </citation>
    <scope>NUCLEOTIDE SEQUENCE</scope>
    <source>
        <strain evidence="10">CDPV99</strain>
    </source>
</reference>
<dbReference type="PRINTS" id="PR01415">
    <property type="entry name" value="ANKYRIN"/>
</dbReference>
<dbReference type="InterPro" id="IPR036770">
    <property type="entry name" value="Ankyrin_rpt-contain_sf"/>
</dbReference>
<keyword evidence="5" id="KW-0406">Ion transport</keyword>
<evidence type="ECO:0000313" key="10">
    <source>
        <dbReference type="EMBL" id="WHV01148.1"/>
    </source>
</evidence>
<evidence type="ECO:0000256" key="3">
    <source>
        <dbReference type="ARBA" id="ARBA00022737"/>
    </source>
</evidence>
<gene>
    <name evidence="10" type="ORF">CDPV99-032</name>
</gene>
<dbReference type="InterPro" id="IPR018272">
    <property type="entry name" value="PRANC_domain"/>
</dbReference>
<evidence type="ECO:0000256" key="2">
    <source>
        <dbReference type="ARBA" id="ARBA00022606"/>
    </source>
</evidence>
<dbReference type="GO" id="GO:0034220">
    <property type="term" value="P:monoatomic ion transmembrane transport"/>
    <property type="evidence" value="ECO:0007669"/>
    <property type="project" value="UniProtKB-KW"/>
</dbReference>
<keyword evidence="1" id="KW-0813">Transport</keyword>
<feature type="domain" description="PRANC" evidence="9">
    <location>
        <begin position="565"/>
        <end position="658"/>
    </location>
</feature>
<evidence type="ECO:0000256" key="1">
    <source>
        <dbReference type="ARBA" id="ARBA00022448"/>
    </source>
</evidence>
<dbReference type="InterPro" id="IPR052076">
    <property type="entry name" value="TRP_cation_channel"/>
</dbReference>
<keyword evidence="7" id="KW-0407">Ion channel</keyword>
<evidence type="ECO:0000256" key="8">
    <source>
        <dbReference type="PROSITE-ProRule" id="PRU00023"/>
    </source>
</evidence>
<keyword evidence="3" id="KW-0677">Repeat</keyword>
<dbReference type="EMBL" id="OQ865376">
    <property type="protein sequence ID" value="WHV01148.1"/>
    <property type="molecule type" value="Genomic_DNA"/>
</dbReference>
<evidence type="ECO:0000259" key="9">
    <source>
        <dbReference type="Pfam" id="PF09372"/>
    </source>
</evidence>
<feature type="repeat" description="ANK" evidence="8">
    <location>
        <begin position="417"/>
        <end position="449"/>
    </location>
</feature>
<dbReference type="Pfam" id="PF09372">
    <property type="entry name" value="PRANC"/>
    <property type="match status" value="1"/>
</dbReference>
<feature type="repeat" description="ANK" evidence="8">
    <location>
        <begin position="450"/>
        <end position="482"/>
    </location>
</feature>
<dbReference type="PANTHER" id="PTHR47143">
    <property type="entry name" value="TRANSIENT RECEPTOR POTENTIAL CATION CHANNEL PROTEIN PAINLESS"/>
    <property type="match status" value="1"/>
</dbReference>
<dbReference type="PANTHER" id="PTHR47143:SF1">
    <property type="entry name" value="ION_TRANS DOMAIN-CONTAINING PROTEIN"/>
    <property type="match status" value="1"/>
</dbReference>
<sequence>MSDNDCKSDSYIYMNIKQGNIDALKSILDRQDVNFEICTSLLSKGKISRHPLIYAIRLAGGKLKLFNDIRSTRFRKMMCKLPKNRLSNTDIYCETVKLLIQYGAEIERVCNSYVVYSTYGKNITDTCNYTRIIMGYSYFSSIPLCNILWKETNHKSRYHLRSITIKCAIHSWNVKLLKYFIENDMLADTDTNLTDYFFEAIRSNNYSIVKLFLDKGINLNTPICDQYHSVIYHSTLQQNFRITKLLLEYGANPNIGNTYYILENVIMSKRHSTELFNILLEYGINIVYREELLIKAVCKRNFDIVVQLLKLGITNVSISTLCMIIFELKDIHIVKKLLKVIPNINKPCEMCKMYPIHAAASIMTQSILKTFLKMGADINVVNKYGKTPLHISALYSKVSNIRKLLSKGADINAIDDDGSTPLMCAVKNNKLINVKFLLENGADVNAKDFSYNTALIYAIKNGHVGNVRLLLEYGADINSVQKYEDPFQEYGTPLTLSYCYNYRVTCDIITYLYFLGINYPSRYKEFDYNTKSINHYSNTINIKKKVEYEINMMKNISIGYIDRKAISLLDILCVSKLNTIYRLVKNIKISKLKNIEMFVFLLKKHIKYMEKRNRLIELSIKTINRVLHDDNSRWWILSPEIHYIILSYLDNDDLRIITC</sequence>
<dbReference type="GO" id="GO:1902495">
    <property type="term" value="C:transmembrane transporter complex"/>
    <property type="evidence" value="ECO:0007669"/>
    <property type="project" value="TreeGrafter"/>
</dbReference>
<protein>
    <submittedName>
        <fullName evidence="10">Ankyrin repeat containing protein</fullName>
    </submittedName>
</protein>
<dbReference type="Gene3D" id="1.25.40.20">
    <property type="entry name" value="Ankyrin repeat-containing domain"/>
    <property type="match status" value="2"/>
</dbReference>
<keyword evidence="6" id="KW-0325">Glycoprotein</keyword>
<dbReference type="InterPro" id="IPR002110">
    <property type="entry name" value="Ankyrin_rpt"/>
</dbReference>
<feature type="repeat" description="ANK" evidence="8">
    <location>
        <begin position="355"/>
        <end position="383"/>
    </location>
</feature>
<dbReference type="GO" id="GO:0022857">
    <property type="term" value="F:transmembrane transporter activity"/>
    <property type="evidence" value="ECO:0007669"/>
    <property type="project" value="TreeGrafter"/>
</dbReference>
<name>A0AAT9UNG1_9POXV</name>
<evidence type="ECO:0000256" key="6">
    <source>
        <dbReference type="ARBA" id="ARBA00023180"/>
    </source>
</evidence>
<evidence type="ECO:0000256" key="4">
    <source>
        <dbReference type="ARBA" id="ARBA00023043"/>
    </source>
</evidence>
<evidence type="ECO:0000256" key="7">
    <source>
        <dbReference type="ARBA" id="ARBA00023303"/>
    </source>
</evidence>
<dbReference type="SUPFAM" id="SSF48403">
    <property type="entry name" value="Ankyrin repeat"/>
    <property type="match status" value="2"/>
</dbReference>
<keyword evidence="4 8" id="KW-0040">ANK repeat</keyword>
<dbReference type="PROSITE" id="PS50297">
    <property type="entry name" value="ANK_REP_REGION"/>
    <property type="match status" value="3"/>
</dbReference>
<accession>A0AAT9UNG1</accession>
<proteinExistence type="predicted"/>
<keyword evidence="2" id="KW-0716">Sensory transduction</keyword>